<dbReference type="WBParaSite" id="PSAMB.scaffold11833size3105.g34441.t1">
    <property type="protein sequence ID" value="PSAMB.scaffold11833size3105.g34441.t1"/>
    <property type="gene ID" value="PSAMB.scaffold11833size3105.g34441"/>
</dbReference>
<dbReference type="PANTHER" id="PTHR15976">
    <property type="entry name" value="CONSTITUTIVE COACTIVATOR OF PEROXISOME PROLIFERATOR-ACTIVATED RECEPTOR GAMMA"/>
    <property type="match status" value="1"/>
</dbReference>
<feature type="region of interest" description="Disordered" evidence="1">
    <location>
        <begin position="46"/>
        <end position="67"/>
    </location>
</feature>
<evidence type="ECO:0000313" key="3">
    <source>
        <dbReference type="WBParaSite" id="PSAMB.scaffold11833size3105.g34441.t1"/>
    </source>
</evidence>
<reference evidence="3" key="1">
    <citation type="submission" date="2022-11" db="UniProtKB">
        <authorList>
            <consortium name="WormBaseParasite"/>
        </authorList>
    </citation>
    <scope>IDENTIFICATION</scope>
</reference>
<dbReference type="PANTHER" id="PTHR15976:SF16">
    <property type="entry name" value="ASTEROID DOMAIN-CONTAINING PROTEIN"/>
    <property type="match status" value="1"/>
</dbReference>
<proteinExistence type="predicted"/>
<evidence type="ECO:0000313" key="2">
    <source>
        <dbReference type="Proteomes" id="UP000887566"/>
    </source>
</evidence>
<accession>A0A914UQZ9</accession>
<organism evidence="2 3">
    <name type="scientific">Plectus sambesii</name>
    <dbReference type="NCBI Taxonomy" id="2011161"/>
    <lineage>
        <taxon>Eukaryota</taxon>
        <taxon>Metazoa</taxon>
        <taxon>Ecdysozoa</taxon>
        <taxon>Nematoda</taxon>
        <taxon>Chromadorea</taxon>
        <taxon>Plectida</taxon>
        <taxon>Plectina</taxon>
        <taxon>Plectoidea</taxon>
        <taxon>Plectidae</taxon>
        <taxon>Plectus</taxon>
    </lineage>
</organism>
<dbReference type="GO" id="GO:0005634">
    <property type="term" value="C:nucleus"/>
    <property type="evidence" value="ECO:0007669"/>
    <property type="project" value="TreeGrafter"/>
</dbReference>
<feature type="region of interest" description="Disordered" evidence="1">
    <location>
        <begin position="335"/>
        <end position="376"/>
    </location>
</feature>
<protein>
    <submittedName>
        <fullName evidence="3">Uncharacterized protein</fullName>
    </submittedName>
</protein>
<sequence>AEIRIASGVEDAEGPLSSEIWKGVRQAVYGVLFDLNHKAFLLRQQKLRKPTPPDSSGDQKQSGKYPRELSTSIMVKEWSVEGKRRDAGESAKLVQAVPIAWRGVPTVKQLWFRTDYGPKRIKAFLSCMLSDTPLMMNPTCVPQKTLIMCCVLRYMIAYREARLLQRHELDAFLATAVSPQLVDANTMQEIPVQNLTARGVTLARWFMNGVEHAMVANDACGSPIPPARCCPWLFFDGKLFQLKLNAAVLHKQSLLELCNGDREQVAMVERMRMAVLEGLEWIFTLPTPVPAAVTDVRNNERLDAVFKGRGLIGRREILESGGQLAIAGKVVGRWGGQHTTRGGGANSQQPRPATGHIRPPPPLSSSAPIRPHQVSL</sequence>
<dbReference type="Proteomes" id="UP000887566">
    <property type="component" value="Unplaced"/>
</dbReference>
<evidence type="ECO:0000256" key="1">
    <source>
        <dbReference type="SAM" id="MobiDB-lite"/>
    </source>
</evidence>
<dbReference type="AlphaFoldDB" id="A0A914UQZ9"/>
<keyword evidence="2" id="KW-1185">Reference proteome</keyword>
<name>A0A914UQZ9_9BILA</name>
<dbReference type="InterPro" id="IPR026784">
    <property type="entry name" value="Coact_PPARg"/>
</dbReference>